<dbReference type="Proteomes" id="UP000186953">
    <property type="component" value="Unassembled WGS sequence"/>
</dbReference>
<feature type="transmembrane region" description="Helical" evidence="1">
    <location>
        <begin position="6"/>
        <end position="28"/>
    </location>
</feature>
<reference evidence="3" key="1">
    <citation type="submission" date="2017-01" db="EMBL/GenBank/DDBJ databases">
        <authorList>
            <person name="Varghese N."/>
            <person name="Submissions S."/>
        </authorList>
    </citation>
    <scope>NUCLEOTIDE SEQUENCE [LARGE SCALE GENOMIC DNA]</scope>
    <source>
        <strain evidence="3">DSM 15366</strain>
    </source>
</reference>
<gene>
    <name evidence="2" type="ORF">SAMN05421797_1011659</name>
</gene>
<sequence>MKHFLNFKIMMLLSIIVPTVIVIATIAFTSSRNEKKVRPVKIPVNKRKF</sequence>
<organism evidence="2 3">
    <name type="scientific">Maribacter ulvicola</name>
    <dbReference type="NCBI Taxonomy" id="228959"/>
    <lineage>
        <taxon>Bacteria</taxon>
        <taxon>Pseudomonadati</taxon>
        <taxon>Bacteroidota</taxon>
        <taxon>Flavobacteriia</taxon>
        <taxon>Flavobacteriales</taxon>
        <taxon>Flavobacteriaceae</taxon>
        <taxon>Maribacter</taxon>
    </lineage>
</organism>
<evidence type="ECO:0000256" key="1">
    <source>
        <dbReference type="SAM" id="Phobius"/>
    </source>
</evidence>
<protein>
    <submittedName>
        <fullName evidence="2">Uncharacterized protein</fullName>
    </submittedName>
</protein>
<evidence type="ECO:0000313" key="2">
    <source>
        <dbReference type="EMBL" id="SIQ40186.1"/>
    </source>
</evidence>
<evidence type="ECO:0000313" key="3">
    <source>
        <dbReference type="Proteomes" id="UP000186953"/>
    </source>
</evidence>
<keyword evidence="1" id="KW-0472">Membrane</keyword>
<dbReference type="EMBL" id="FTMA01000001">
    <property type="protein sequence ID" value="SIQ40186.1"/>
    <property type="molecule type" value="Genomic_DNA"/>
</dbReference>
<keyword evidence="3" id="KW-1185">Reference proteome</keyword>
<name>A0A1N6SGW7_9FLAO</name>
<accession>A0A1N6SGW7</accession>
<proteinExistence type="predicted"/>
<keyword evidence="1" id="KW-1133">Transmembrane helix</keyword>
<dbReference type="AlphaFoldDB" id="A0A1N6SGW7"/>
<keyword evidence="1" id="KW-0812">Transmembrane</keyword>